<sequence length="67" mass="7373">MQPQLPLLLHVAVGEAEQPVPAVPAGVEYPADGEMKPIHLVSCNFHGVDSVEINFFEHSARRYFSSI</sequence>
<keyword evidence="2" id="KW-1185">Reference proteome</keyword>
<evidence type="ECO:0000313" key="1">
    <source>
        <dbReference type="EMBL" id="KAJ1532035.1"/>
    </source>
</evidence>
<proteinExistence type="predicted"/>
<protein>
    <submittedName>
        <fullName evidence="1">Uncharacterized protein</fullName>
    </submittedName>
</protein>
<name>A0AAV7Y569_9NEOP</name>
<dbReference type="AlphaFoldDB" id="A0AAV7Y569"/>
<gene>
    <name evidence="1" type="ORF">ONE63_000669</name>
</gene>
<reference evidence="1" key="1">
    <citation type="submission" date="2022-12" db="EMBL/GenBank/DDBJ databases">
        <title>Chromosome-level genome assembly of the bean flower thrips Megalurothrips usitatus.</title>
        <authorList>
            <person name="Ma L."/>
            <person name="Liu Q."/>
            <person name="Li H."/>
            <person name="Cai W."/>
        </authorList>
    </citation>
    <scope>NUCLEOTIDE SEQUENCE</scope>
    <source>
        <strain evidence="1">Cailab_2022a</strain>
    </source>
</reference>
<dbReference type="EMBL" id="JAPTSV010000001">
    <property type="protein sequence ID" value="KAJ1532035.1"/>
    <property type="molecule type" value="Genomic_DNA"/>
</dbReference>
<evidence type="ECO:0000313" key="2">
    <source>
        <dbReference type="Proteomes" id="UP001075354"/>
    </source>
</evidence>
<organism evidence="1 2">
    <name type="scientific">Megalurothrips usitatus</name>
    <name type="common">bean blossom thrips</name>
    <dbReference type="NCBI Taxonomy" id="439358"/>
    <lineage>
        <taxon>Eukaryota</taxon>
        <taxon>Metazoa</taxon>
        <taxon>Ecdysozoa</taxon>
        <taxon>Arthropoda</taxon>
        <taxon>Hexapoda</taxon>
        <taxon>Insecta</taxon>
        <taxon>Pterygota</taxon>
        <taxon>Neoptera</taxon>
        <taxon>Paraneoptera</taxon>
        <taxon>Thysanoptera</taxon>
        <taxon>Terebrantia</taxon>
        <taxon>Thripoidea</taxon>
        <taxon>Thripidae</taxon>
        <taxon>Megalurothrips</taxon>
    </lineage>
</organism>
<dbReference type="Proteomes" id="UP001075354">
    <property type="component" value="Chromosome 1"/>
</dbReference>
<comment type="caution">
    <text evidence="1">The sequence shown here is derived from an EMBL/GenBank/DDBJ whole genome shotgun (WGS) entry which is preliminary data.</text>
</comment>
<accession>A0AAV7Y569</accession>